<dbReference type="InterPro" id="IPR007523">
    <property type="entry name" value="NDUFAF3/AAMDC"/>
</dbReference>
<reference evidence="1 2" key="1">
    <citation type="submission" date="2024-04" db="EMBL/GenBank/DDBJ databases">
        <authorList>
            <person name="Abashina T."/>
            <person name="Shaikin A."/>
        </authorList>
    </citation>
    <scope>NUCLEOTIDE SEQUENCE [LARGE SCALE GENOMIC DNA]</scope>
    <source>
        <strain evidence="1 2">AAFK</strain>
    </source>
</reference>
<proteinExistence type="predicted"/>
<dbReference type="RefSeq" id="WP_341371938.1">
    <property type="nucleotide sequence ID" value="NZ_JBBPCO010000018.1"/>
</dbReference>
<dbReference type="CDD" id="cd05560">
    <property type="entry name" value="Xcc1710_like"/>
    <property type="match status" value="1"/>
</dbReference>
<dbReference type="Proteomes" id="UP001446205">
    <property type="component" value="Unassembled WGS sequence"/>
</dbReference>
<gene>
    <name evidence="1" type="ORF">WOB96_14080</name>
</gene>
<evidence type="ECO:0000313" key="1">
    <source>
        <dbReference type="EMBL" id="MEK8090883.1"/>
    </source>
</evidence>
<sequence length="126" mass="14179">MKLHLQRPGDQNQITSYAPGELRINDNVYQRSLIVAPRWMQADWAPQTFEELQSDSFAEIIQHRPEIVLLGTGRRLRFPAPAVLGQLRATGSGIEVMDTTSACRTYNILMGEDRDIVAALLMIELA</sequence>
<dbReference type="EMBL" id="JBBPCO010000018">
    <property type="protein sequence ID" value="MEK8090883.1"/>
    <property type="molecule type" value="Genomic_DNA"/>
</dbReference>
<comment type="caution">
    <text evidence="1">The sequence shown here is derived from an EMBL/GenBank/DDBJ whole genome shotgun (WGS) entry which is preliminary data.</text>
</comment>
<keyword evidence="2" id="KW-1185">Reference proteome</keyword>
<dbReference type="PANTHER" id="PTHR21192:SF2">
    <property type="entry name" value="NADH DEHYDROGENASE [UBIQUINONE] 1 ALPHA SUBCOMPLEX ASSEMBLY FACTOR 3"/>
    <property type="match status" value="1"/>
</dbReference>
<dbReference type="SUPFAM" id="SSF64076">
    <property type="entry name" value="MTH938-like"/>
    <property type="match status" value="1"/>
</dbReference>
<organism evidence="1 2">
    <name type="scientific">Thermithiobacillus plumbiphilus</name>
    <dbReference type="NCBI Taxonomy" id="1729899"/>
    <lineage>
        <taxon>Bacteria</taxon>
        <taxon>Pseudomonadati</taxon>
        <taxon>Pseudomonadota</taxon>
        <taxon>Acidithiobacillia</taxon>
        <taxon>Acidithiobacillales</taxon>
        <taxon>Thermithiobacillaceae</taxon>
        <taxon>Thermithiobacillus</taxon>
    </lineage>
</organism>
<evidence type="ECO:0000313" key="2">
    <source>
        <dbReference type="Proteomes" id="UP001446205"/>
    </source>
</evidence>
<dbReference type="PANTHER" id="PTHR21192">
    <property type="entry name" value="NUCLEAR PROTEIN E3-3"/>
    <property type="match status" value="1"/>
</dbReference>
<accession>A0ABU9DEL8</accession>
<name>A0ABU9DEL8_9PROT</name>
<protein>
    <submittedName>
        <fullName evidence="1">Mth938-like domain-containing protein</fullName>
    </submittedName>
</protein>
<dbReference type="InterPro" id="IPR036748">
    <property type="entry name" value="MTH938-like_sf"/>
</dbReference>
<dbReference type="Pfam" id="PF04430">
    <property type="entry name" value="DUF498"/>
    <property type="match status" value="1"/>
</dbReference>
<dbReference type="Gene3D" id="3.40.1230.10">
    <property type="entry name" value="MTH938-like"/>
    <property type="match status" value="1"/>
</dbReference>